<evidence type="ECO:0008006" key="12">
    <source>
        <dbReference type="Google" id="ProtNLM"/>
    </source>
</evidence>
<dbReference type="InterPro" id="IPR009057">
    <property type="entry name" value="Homeodomain-like_sf"/>
</dbReference>
<dbReference type="GO" id="GO:0005654">
    <property type="term" value="C:nucleoplasm"/>
    <property type="evidence" value="ECO:0007669"/>
    <property type="project" value="TreeGrafter"/>
</dbReference>
<feature type="compositionally biased region" description="Polar residues" evidence="6">
    <location>
        <begin position="1"/>
        <end position="10"/>
    </location>
</feature>
<evidence type="ECO:0000259" key="8">
    <source>
        <dbReference type="PROSITE" id="PS51293"/>
    </source>
</evidence>
<dbReference type="PROSITE" id="PS51156">
    <property type="entry name" value="ELM2"/>
    <property type="match status" value="1"/>
</dbReference>
<gene>
    <name evidence="9" type="ORF">OVA965_LOCUS17134</name>
    <name evidence="10" type="ORF">TMI583_LOCUS17145</name>
</gene>
<feature type="region of interest" description="Disordered" evidence="6">
    <location>
        <begin position="76"/>
        <end position="106"/>
    </location>
</feature>
<dbReference type="GO" id="GO:0003677">
    <property type="term" value="F:DNA binding"/>
    <property type="evidence" value="ECO:0007669"/>
    <property type="project" value="UniProtKB-KW"/>
</dbReference>
<evidence type="ECO:0000259" key="7">
    <source>
        <dbReference type="PROSITE" id="PS51156"/>
    </source>
</evidence>
<dbReference type="GO" id="GO:0000122">
    <property type="term" value="P:negative regulation of transcription by RNA polymerase II"/>
    <property type="evidence" value="ECO:0007669"/>
    <property type="project" value="TreeGrafter"/>
</dbReference>
<dbReference type="GO" id="GO:0003714">
    <property type="term" value="F:transcription corepressor activity"/>
    <property type="evidence" value="ECO:0007669"/>
    <property type="project" value="TreeGrafter"/>
</dbReference>
<comment type="caution">
    <text evidence="9">The sequence shown here is derived from an EMBL/GenBank/DDBJ whole genome shotgun (WGS) entry which is preliminary data.</text>
</comment>
<dbReference type="InterPro" id="IPR017884">
    <property type="entry name" value="SANT_dom"/>
</dbReference>
<dbReference type="FunFam" id="1.10.10.60:FF:000012">
    <property type="entry name" value="Metastasis-associated 1 family, member 3"/>
    <property type="match status" value="1"/>
</dbReference>
<dbReference type="EMBL" id="CAJOBA010008144">
    <property type="protein sequence ID" value="CAF3821411.1"/>
    <property type="molecule type" value="Genomic_DNA"/>
</dbReference>
<evidence type="ECO:0000313" key="9">
    <source>
        <dbReference type="EMBL" id="CAF1055067.1"/>
    </source>
</evidence>
<feature type="region of interest" description="Disordered" evidence="6">
    <location>
        <begin position="1"/>
        <end position="59"/>
    </location>
</feature>
<feature type="compositionally biased region" description="Acidic residues" evidence="6">
    <location>
        <begin position="28"/>
        <end position="41"/>
    </location>
</feature>
<evidence type="ECO:0000256" key="1">
    <source>
        <dbReference type="ARBA" id="ARBA00022723"/>
    </source>
</evidence>
<dbReference type="GO" id="GO:0008270">
    <property type="term" value="F:zinc ion binding"/>
    <property type="evidence" value="ECO:0007669"/>
    <property type="project" value="UniProtKB-KW"/>
</dbReference>
<dbReference type="SMART" id="SM01189">
    <property type="entry name" value="ELM2"/>
    <property type="match status" value="1"/>
</dbReference>
<dbReference type="EMBL" id="CAJNOK010008130">
    <property type="protein sequence ID" value="CAF1055067.1"/>
    <property type="molecule type" value="Genomic_DNA"/>
</dbReference>
<evidence type="ECO:0000256" key="3">
    <source>
        <dbReference type="ARBA" id="ARBA00022833"/>
    </source>
</evidence>
<dbReference type="AlphaFoldDB" id="A0A8S2E4E4"/>
<evidence type="ECO:0000256" key="6">
    <source>
        <dbReference type="SAM" id="MobiDB-lite"/>
    </source>
</evidence>
<evidence type="ECO:0000256" key="5">
    <source>
        <dbReference type="ARBA" id="ARBA00023242"/>
    </source>
</evidence>
<keyword evidence="2" id="KW-0863">Zinc-finger</keyword>
<dbReference type="SMART" id="SM00717">
    <property type="entry name" value="SANT"/>
    <property type="match status" value="1"/>
</dbReference>
<feature type="domain" description="SANT" evidence="8">
    <location>
        <begin position="233"/>
        <end position="284"/>
    </location>
</feature>
<keyword evidence="3" id="KW-0862">Zinc</keyword>
<reference evidence="9" key="1">
    <citation type="submission" date="2021-02" db="EMBL/GenBank/DDBJ databases">
        <authorList>
            <person name="Nowell W R."/>
        </authorList>
    </citation>
    <scope>NUCLEOTIDE SEQUENCE</scope>
</reference>
<dbReference type="InterPro" id="IPR000949">
    <property type="entry name" value="ELM2_dom"/>
</dbReference>
<feature type="compositionally biased region" description="Polar residues" evidence="6">
    <location>
        <begin position="76"/>
        <end position="89"/>
    </location>
</feature>
<dbReference type="Proteomes" id="UP000677228">
    <property type="component" value="Unassembled WGS sequence"/>
</dbReference>
<evidence type="ECO:0000313" key="11">
    <source>
        <dbReference type="Proteomes" id="UP000677228"/>
    </source>
</evidence>
<keyword evidence="5" id="KW-0539">Nucleus</keyword>
<evidence type="ECO:0000256" key="2">
    <source>
        <dbReference type="ARBA" id="ARBA00022771"/>
    </source>
</evidence>
<dbReference type="GO" id="GO:0042826">
    <property type="term" value="F:histone deacetylase binding"/>
    <property type="evidence" value="ECO:0007669"/>
    <property type="project" value="TreeGrafter"/>
</dbReference>
<evidence type="ECO:0000256" key="4">
    <source>
        <dbReference type="ARBA" id="ARBA00023125"/>
    </source>
</evidence>
<evidence type="ECO:0000313" key="10">
    <source>
        <dbReference type="EMBL" id="CAF3821411.1"/>
    </source>
</evidence>
<dbReference type="Pfam" id="PF01448">
    <property type="entry name" value="ELM2"/>
    <property type="match status" value="1"/>
</dbReference>
<protein>
    <recommendedName>
        <fullName evidence="12">Mesoderm induction early response protein 1</fullName>
    </recommendedName>
</protein>
<name>A0A8S2E4E4_9BILA</name>
<keyword evidence="1" id="KW-0479">Metal-binding</keyword>
<organism evidence="9 11">
    <name type="scientific">Didymodactylos carnosus</name>
    <dbReference type="NCBI Taxonomy" id="1234261"/>
    <lineage>
        <taxon>Eukaryota</taxon>
        <taxon>Metazoa</taxon>
        <taxon>Spiralia</taxon>
        <taxon>Gnathifera</taxon>
        <taxon>Rotifera</taxon>
        <taxon>Eurotatoria</taxon>
        <taxon>Bdelloidea</taxon>
        <taxon>Philodinida</taxon>
        <taxon>Philodinidae</taxon>
        <taxon>Didymodactylos</taxon>
    </lineage>
</organism>
<keyword evidence="4" id="KW-0238">DNA-binding</keyword>
<sequence>MATNTSTIITQPHADTDYKVTENNTAQDEYDDEQTIDEEEQNQTMSAEDIQSELAELQAESKMPISELLKLYSSAPDTSSNPVQQNLDESSISSTDGSTSTTSSHHDAEYQNLLKNTTAEPSDGNDEEDADPSYSLEWQKSISVGDQFQALVSELIPNTSGTLAEKEQTHILDQLLWSPDNINDTLIDQYLKQACKEFPTADQEIALEIFMSCSYELDRALEKFRVSNKNIFSMTPWSVNECDLFEKGFKEYGKDFYRMHLFKLPDRTVRELVNFYYIWKKTERHDIFVQQNQVEKRRFHLHPFVTDFLEKFLDEQEQQLINTYDNGGGMISSNLLLSTDIKRRSPLHNSISTTTIIEKRSHETIELSTNKRRCTVEHENNSILTKNNSMLPVVLMDTFVSSQENGDEKQTKVKKTVKVPISTIVTKESVLLSNDDTKLSPTLTTRTIIVEEVTQSELVVSDLTSV</sequence>
<proteinExistence type="predicted"/>
<feature type="compositionally biased region" description="Low complexity" evidence="6">
    <location>
        <begin position="90"/>
        <end position="103"/>
    </location>
</feature>
<dbReference type="InterPro" id="IPR001005">
    <property type="entry name" value="SANT/Myb"/>
</dbReference>
<dbReference type="PANTHER" id="PTHR10865">
    <property type="entry name" value="METASTASIS-ASSOCIATED PROTEIN AND MESODERM INDUCTION EARLY RESPONSE PROTEIN"/>
    <property type="match status" value="1"/>
</dbReference>
<dbReference type="Proteomes" id="UP000682733">
    <property type="component" value="Unassembled WGS sequence"/>
</dbReference>
<accession>A0A8S2E4E4</accession>
<dbReference type="Gene3D" id="1.10.10.60">
    <property type="entry name" value="Homeodomain-like"/>
    <property type="match status" value="1"/>
</dbReference>
<dbReference type="SUPFAM" id="SSF46689">
    <property type="entry name" value="Homeodomain-like"/>
    <property type="match status" value="1"/>
</dbReference>
<dbReference type="PANTHER" id="PTHR10865:SF28">
    <property type="entry name" value="ELM2 DOMAIN-CONTAINING PROTEIN"/>
    <property type="match status" value="1"/>
</dbReference>
<dbReference type="Gene3D" id="4.10.1240.50">
    <property type="match status" value="1"/>
</dbReference>
<dbReference type="PROSITE" id="PS51293">
    <property type="entry name" value="SANT"/>
    <property type="match status" value="1"/>
</dbReference>
<dbReference type="InterPro" id="IPR040138">
    <property type="entry name" value="MIER/MTA"/>
</dbReference>
<feature type="domain" description="ELM2" evidence="7">
    <location>
        <begin position="140"/>
        <end position="228"/>
    </location>
</feature>